<feature type="region of interest" description="Disordered" evidence="1">
    <location>
        <begin position="22"/>
        <end position="177"/>
    </location>
</feature>
<comment type="caution">
    <text evidence="2">The sequence shown here is derived from an EMBL/GenBank/DDBJ whole genome shotgun (WGS) entry which is preliminary data.</text>
</comment>
<feature type="compositionally biased region" description="Polar residues" evidence="1">
    <location>
        <begin position="68"/>
        <end position="82"/>
    </location>
</feature>
<accession>A0ABU7DLI3</accession>
<name>A0ABU7DLI3_9TELE</name>
<gene>
    <name evidence="2" type="ORF">CHARACLAT_023559</name>
</gene>
<feature type="compositionally biased region" description="Polar residues" evidence="1">
    <location>
        <begin position="94"/>
        <end position="105"/>
    </location>
</feature>
<protein>
    <submittedName>
        <fullName evidence="2">Uncharacterized protein</fullName>
    </submittedName>
</protein>
<evidence type="ECO:0000313" key="3">
    <source>
        <dbReference type="Proteomes" id="UP001352852"/>
    </source>
</evidence>
<reference evidence="2 3" key="1">
    <citation type="submission" date="2021-06" db="EMBL/GenBank/DDBJ databases">
        <authorList>
            <person name="Palmer J.M."/>
        </authorList>
    </citation>
    <scope>NUCLEOTIDE SEQUENCE [LARGE SCALE GENOMIC DNA]</scope>
    <source>
        <strain evidence="2 3">CL_MEX2019</strain>
        <tissue evidence="2">Muscle</tissue>
    </source>
</reference>
<dbReference type="Proteomes" id="UP001352852">
    <property type="component" value="Unassembled WGS sequence"/>
</dbReference>
<dbReference type="EMBL" id="JAHUTJ010027100">
    <property type="protein sequence ID" value="MED6275144.1"/>
    <property type="molecule type" value="Genomic_DNA"/>
</dbReference>
<evidence type="ECO:0000256" key="1">
    <source>
        <dbReference type="SAM" id="MobiDB-lite"/>
    </source>
</evidence>
<organism evidence="2 3">
    <name type="scientific">Characodon lateralis</name>
    <dbReference type="NCBI Taxonomy" id="208331"/>
    <lineage>
        <taxon>Eukaryota</taxon>
        <taxon>Metazoa</taxon>
        <taxon>Chordata</taxon>
        <taxon>Craniata</taxon>
        <taxon>Vertebrata</taxon>
        <taxon>Euteleostomi</taxon>
        <taxon>Actinopterygii</taxon>
        <taxon>Neopterygii</taxon>
        <taxon>Teleostei</taxon>
        <taxon>Neoteleostei</taxon>
        <taxon>Acanthomorphata</taxon>
        <taxon>Ovalentaria</taxon>
        <taxon>Atherinomorphae</taxon>
        <taxon>Cyprinodontiformes</taxon>
        <taxon>Goodeidae</taxon>
        <taxon>Characodon</taxon>
    </lineage>
</organism>
<proteinExistence type="predicted"/>
<evidence type="ECO:0000313" key="2">
    <source>
        <dbReference type="EMBL" id="MED6275144.1"/>
    </source>
</evidence>
<sequence length="177" mass="19111">MASAAPQKRMVSSVFITLSSPHRATVTQQQQPALHTQSGSAADRQHTAARVCPPGDNLSALRHKTEDQSPSNAHGSGNSKNWTHVRPPAKGPDRQSQPQPDQTGPTKVEVQEKNRSSSEILPPPPPHPASDMLPSLFSEDSALPPPPPSLTSSIHPRSPDQRPVFNKEVCHRYPCPA</sequence>
<feature type="compositionally biased region" description="Polar residues" evidence="1">
    <location>
        <begin position="22"/>
        <end position="40"/>
    </location>
</feature>
<keyword evidence="3" id="KW-1185">Reference proteome</keyword>